<dbReference type="PROSITE" id="PS51419">
    <property type="entry name" value="RAB"/>
    <property type="match status" value="1"/>
</dbReference>
<evidence type="ECO:0000256" key="3">
    <source>
        <dbReference type="ARBA" id="ARBA00023134"/>
    </source>
</evidence>
<dbReference type="InterPro" id="IPR001806">
    <property type="entry name" value="Small_GTPase"/>
</dbReference>
<keyword evidence="4" id="KW-0449">Lipoprotein</keyword>
<proteinExistence type="inferred from homology"/>
<evidence type="ECO:0000256" key="2">
    <source>
        <dbReference type="ARBA" id="ARBA00022741"/>
    </source>
</evidence>
<dbReference type="PANTHER" id="PTHR47981:SF20">
    <property type="entry name" value="RAS-RELATED PROTEIN RAB-7A"/>
    <property type="match status" value="1"/>
</dbReference>
<dbReference type="EMBL" id="BJWK01000011">
    <property type="protein sequence ID" value="GEM10487.1"/>
    <property type="molecule type" value="Genomic_DNA"/>
</dbReference>
<keyword evidence="4" id="KW-0636">Prenylation</keyword>
<dbReference type="PRINTS" id="PR00449">
    <property type="entry name" value="RASTRNSFRMNG"/>
</dbReference>
<dbReference type="SUPFAM" id="SSF52540">
    <property type="entry name" value="P-loop containing nucleoside triphosphate hydrolases"/>
    <property type="match status" value="1"/>
</dbReference>
<dbReference type="GO" id="GO:0005770">
    <property type="term" value="C:late endosome"/>
    <property type="evidence" value="ECO:0007669"/>
    <property type="project" value="TreeGrafter"/>
</dbReference>
<comment type="caution">
    <text evidence="6">The sequence shown here is derived from an EMBL/GenBank/DDBJ whole genome shotgun (WGS) entry which is preliminary data.</text>
</comment>
<gene>
    <name evidence="6" type="ORF">Rt10032_c11g4504</name>
</gene>
<dbReference type="GO" id="GO:0032889">
    <property type="term" value="P:regulation of vacuole fusion, non-autophagic"/>
    <property type="evidence" value="ECO:0007669"/>
    <property type="project" value="TreeGrafter"/>
</dbReference>
<dbReference type="GO" id="GO:0005525">
    <property type="term" value="F:GTP binding"/>
    <property type="evidence" value="ECO:0007669"/>
    <property type="project" value="UniProtKB-KW"/>
</dbReference>
<feature type="compositionally biased region" description="Low complexity" evidence="5">
    <location>
        <begin position="255"/>
        <end position="280"/>
    </location>
</feature>
<dbReference type="SMART" id="SM00175">
    <property type="entry name" value="RAB"/>
    <property type="match status" value="1"/>
</dbReference>
<dbReference type="FunFam" id="3.40.50.300:FF:001447">
    <property type="entry name" value="Ras-related protein Rab-1B"/>
    <property type="match status" value="1"/>
</dbReference>
<keyword evidence="2" id="KW-0547">Nucleotide-binding</keyword>
<protein>
    <submittedName>
        <fullName evidence="6">Ras small GTPase, Ras type</fullName>
    </submittedName>
</protein>
<dbReference type="OrthoDB" id="9989112at2759"/>
<dbReference type="SMART" id="SM00174">
    <property type="entry name" value="RHO"/>
    <property type="match status" value="1"/>
</dbReference>
<organism evidence="6 7">
    <name type="scientific">Rhodotorula toruloides</name>
    <name type="common">Yeast</name>
    <name type="synonym">Rhodosporidium toruloides</name>
    <dbReference type="NCBI Taxonomy" id="5286"/>
    <lineage>
        <taxon>Eukaryota</taxon>
        <taxon>Fungi</taxon>
        <taxon>Dikarya</taxon>
        <taxon>Basidiomycota</taxon>
        <taxon>Pucciniomycotina</taxon>
        <taxon>Microbotryomycetes</taxon>
        <taxon>Sporidiobolales</taxon>
        <taxon>Sporidiobolaceae</taxon>
        <taxon>Rhodotorula</taxon>
    </lineage>
</organism>
<dbReference type="InterPro" id="IPR027417">
    <property type="entry name" value="P-loop_NTPase"/>
</dbReference>
<sequence>MSHTPLSAPPPSGPPQPPPLVLKTILIGDASTGKTCLRQRFVNGGFSLAYRATIGCDFLSRKWRVERDEDGREEVSLQVWDTAGQERFRSLAPAFYRNSDCCILVYSLTSPLPPCQVAASIRTWLLEFATNCPVSEDEDERRKFCWVCVGTKVDELAERGEEGEKRAKEIQEAVEKVLQELLPRGQGGRRRSEAQGGKAVIPKVSVEVLPPRGKGENLKKRRLPQVQVGDRRTEFAPSAQSALGAPNGSAAVQVAASSPTPTDSPSATALTASTASPPAAFELDEPIPDLLVATSPPSAPLHFGRAGAPPAIYEGGPYKDPDGYLMEREDLEDDSMRPDHRDGEVGEEVVQDEPEEEEEVDQVARFMSDGIKHFPRTSAKTGEGVEEVFDYIARRVTAVRAFESLSEDEHAGTPYKRGRKADPPESVIKVNEREHLTIGQTFRSACCS</sequence>
<keyword evidence="3" id="KW-0342">GTP-binding</keyword>
<evidence type="ECO:0000313" key="7">
    <source>
        <dbReference type="Proteomes" id="UP000321518"/>
    </source>
</evidence>
<evidence type="ECO:0000256" key="4">
    <source>
        <dbReference type="ARBA" id="ARBA00023289"/>
    </source>
</evidence>
<dbReference type="GO" id="GO:0003924">
    <property type="term" value="F:GTPase activity"/>
    <property type="evidence" value="ECO:0007669"/>
    <property type="project" value="InterPro"/>
</dbReference>
<evidence type="ECO:0000256" key="1">
    <source>
        <dbReference type="ARBA" id="ARBA00006270"/>
    </source>
</evidence>
<evidence type="ECO:0000313" key="6">
    <source>
        <dbReference type="EMBL" id="GEM10487.1"/>
    </source>
</evidence>
<comment type="similarity">
    <text evidence="1">Belongs to the small GTPase superfamily. Rab family.</text>
</comment>
<dbReference type="Proteomes" id="UP000321518">
    <property type="component" value="Unassembled WGS sequence"/>
</dbReference>
<dbReference type="AlphaFoldDB" id="A0A511KJC5"/>
<dbReference type="Pfam" id="PF00071">
    <property type="entry name" value="Ras"/>
    <property type="match status" value="1"/>
</dbReference>
<dbReference type="GO" id="GO:0000329">
    <property type="term" value="C:fungal-type vacuole membrane"/>
    <property type="evidence" value="ECO:0007669"/>
    <property type="project" value="TreeGrafter"/>
</dbReference>
<accession>A0A511KJC5</accession>
<dbReference type="SMART" id="SM00173">
    <property type="entry name" value="RAS"/>
    <property type="match status" value="1"/>
</dbReference>
<dbReference type="CDD" id="cd00154">
    <property type="entry name" value="Rab"/>
    <property type="match status" value="1"/>
</dbReference>
<dbReference type="Gene3D" id="3.40.50.300">
    <property type="entry name" value="P-loop containing nucleotide triphosphate hydrolases"/>
    <property type="match status" value="1"/>
</dbReference>
<evidence type="ECO:0000256" key="5">
    <source>
        <dbReference type="SAM" id="MobiDB-lite"/>
    </source>
</evidence>
<feature type="region of interest" description="Disordered" evidence="5">
    <location>
        <begin position="332"/>
        <end position="357"/>
    </location>
</feature>
<feature type="region of interest" description="Disordered" evidence="5">
    <location>
        <begin position="204"/>
        <end position="281"/>
    </location>
</feature>
<reference evidence="6 7" key="1">
    <citation type="submission" date="2019-07" db="EMBL/GenBank/DDBJ databases">
        <title>Rhodotorula toruloides NBRC10032 genome sequencing.</title>
        <authorList>
            <person name="Shida Y."/>
            <person name="Takaku H."/>
            <person name="Ogasawara W."/>
            <person name="Mori K."/>
        </authorList>
    </citation>
    <scope>NUCLEOTIDE SEQUENCE [LARGE SCALE GENOMIC DNA]</scope>
    <source>
        <strain evidence="6 7">NBRC10032</strain>
    </source>
</reference>
<feature type="compositionally biased region" description="Basic and acidic residues" evidence="5">
    <location>
        <begin position="332"/>
        <end position="344"/>
    </location>
</feature>
<name>A0A511KJC5_RHOTO</name>
<dbReference type="PANTHER" id="PTHR47981">
    <property type="entry name" value="RAB FAMILY"/>
    <property type="match status" value="1"/>
</dbReference>
<feature type="compositionally biased region" description="Acidic residues" evidence="5">
    <location>
        <begin position="345"/>
        <end position="357"/>
    </location>
</feature>